<organism evidence="2">
    <name type="scientific">Ixodes ricinus</name>
    <name type="common">Common tick</name>
    <name type="synonym">Acarus ricinus</name>
    <dbReference type="NCBI Taxonomy" id="34613"/>
    <lineage>
        <taxon>Eukaryota</taxon>
        <taxon>Metazoa</taxon>
        <taxon>Ecdysozoa</taxon>
        <taxon>Arthropoda</taxon>
        <taxon>Chelicerata</taxon>
        <taxon>Arachnida</taxon>
        <taxon>Acari</taxon>
        <taxon>Parasitiformes</taxon>
        <taxon>Ixodida</taxon>
        <taxon>Ixodoidea</taxon>
        <taxon>Ixodidae</taxon>
        <taxon>Ixodinae</taxon>
        <taxon>Ixodes</taxon>
    </lineage>
</organism>
<dbReference type="InterPro" id="IPR036283">
    <property type="entry name" value="NOB1_Zf-like_sf"/>
</dbReference>
<feature type="domain" description="Nin one binding (NOB1) Zn-ribbon-like" evidence="1">
    <location>
        <begin position="3"/>
        <end position="65"/>
    </location>
</feature>
<dbReference type="Gene3D" id="6.20.210.10">
    <property type="entry name" value="Nin one binding (NOB1), Zn-ribbon-like"/>
    <property type="match status" value="1"/>
</dbReference>
<sequence>MMIKHARTFILRCHACLHFKDHDKASFVLAVATDPKRVSVSVDEDRNYRVLLRLNYEERQSTNLRYVVTRFYPVPTTRKATTQSTNEP</sequence>
<dbReference type="AlphaFoldDB" id="A0A0K8R7E7"/>
<dbReference type="SUPFAM" id="SSF144206">
    <property type="entry name" value="NOB1 zinc finger-like"/>
    <property type="match status" value="1"/>
</dbReference>
<protein>
    <submittedName>
        <fullName evidence="2">Putative rna-binding protein nob1p involved in 26s proteasome assembly</fullName>
    </submittedName>
</protein>
<dbReference type="EMBL" id="GADI01007404">
    <property type="protein sequence ID" value="JAA66404.1"/>
    <property type="molecule type" value="mRNA"/>
</dbReference>
<keyword evidence="2" id="KW-0647">Proteasome</keyword>
<evidence type="ECO:0000259" key="1">
    <source>
        <dbReference type="Pfam" id="PF08772"/>
    </source>
</evidence>
<accession>A0A0K8R7E7</accession>
<dbReference type="Pfam" id="PF08772">
    <property type="entry name" value="Zn_ribbon_NOB1"/>
    <property type="match status" value="1"/>
</dbReference>
<evidence type="ECO:0000313" key="2">
    <source>
        <dbReference type="EMBL" id="JAA66404.1"/>
    </source>
</evidence>
<dbReference type="GO" id="GO:0000502">
    <property type="term" value="C:proteasome complex"/>
    <property type="evidence" value="ECO:0007669"/>
    <property type="project" value="UniProtKB-KW"/>
</dbReference>
<reference evidence="2" key="1">
    <citation type="submission" date="2012-12" db="EMBL/GenBank/DDBJ databases">
        <title>Identification and characterization of a phenylalanine ammonia-lyase gene family in Isatis indigotica Fort.</title>
        <authorList>
            <person name="Liu Q."/>
            <person name="Chen J."/>
            <person name="Zhou X."/>
            <person name="Di P."/>
            <person name="Xiao Y."/>
            <person name="Xuan H."/>
            <person name="Zhang L."/>
            <person name="Chen W."/>
        </authorList>
    </citation>
    <scope>NUCLEOTIDE SEQUENCE</scope>
    <source>
        <tissue evidence="2">Salivary gland</tissue>
    </source>
</reference>
<dbReference type="InterPro" id="IPR014881">
    <property type="entry name" value="NOB1_Zn-bd"/>
</dbReference>
<proteinExistence type="evidence at transcript level"/>
<name>A0A0K8R7E7_IXORI</name>